<protein>
    <submittedName>
        <fullName evidence="2">Phosphotransferase enzyme family protein</fullName>
    </submittedName>
</protein>
<proteinExistence type="predicted"/>
<feature type="domain" description="Aminoglycoside phosphotransferase" evidence="1">
    <location>
        <begin position="18"/>
        <end position="250"/>
    </location>
</feature>
<reference evidence="3" key="1">
    <citation type="submission" date="2016-11" db="EMBL/GenBank/DDBJ databases">
        <authorList>
            <person name="Varghese N."/>
            <person name="Submissions S."/>
        </authorList>
    </citation>
    <scope>NUCLEOTIDE SEQUENCE [LARGE SCALE GENOMIC DNA]</scope>
    <source>
        <strain evidence="3">DSM 16990</strain>
    </source>
</reference>
<keyword evidence="3" id="KW-1185">Reference proteome</keyword>
<dbReference type="InterPro" id="IPR011009">
    <property type="entry name" value="Kinase-like_dom_sf"/>
</dbReference>
<dbReference type="PANTHER" id="PTHR21064:SF5">
    <property type="entry name" value="SLR1880 PROTEIN"/>
    <property type="match status" value="1"/>
</dbReference>
<name>A0A1M4VT93_9SPHI</name>
<dbReference type="RefSeq" id="WP_073228151.1">
    <property type="nucleotide sequence ID" value="NZ_FQUQ01000001.1"/>
</dbReference>
<evidence type="ECO:0000313" key="2">
    <source>
        <dbReference type="EMBL" id="SHE72032.1"/>
    </source>
</evidence>
<dbReference type="Pfam" id="PF01636">
    <property type="entry name" value="APH"/>
    <property type="match status" value="1"/>
</dbReference>
<accession>A0A1M4VT93</accession>
<dbReference type="AlphaFoldDB" id="A0A1M4VT93"/>
<dbReference type="SUPFAM" id="SSF56112">
    <property type="entry name" value="Protein kinase-like (PK-like)"/>
    <property type="match status" value="1"/>
</dbReference>
<gene>
    <name evidence="2" type="ORF">SAMN04488522_1011010</name>
</gene>
<dbReference type="InterPro" id="IPR002575">
    <property type="entry name" value="Aminoglycoside_PTrfase"/>
</dbReference>
<dbReference type="Gene3D" id="3.90.1200.10">
    <property type="match status" value="1"/>
</dbReference>
<evidence type="ECO:0000313" key="3">
    <source>
        <dbReference type="Proteomes" id="UP000184287"/>
    </source>
</evidence>
<keyword evidence="2" id="KW-0808">Transferase</keyword>
<dbReference type="PANTHER" id="PTHR21064">
    <property type="entry name" value="AMINOGLYCOSIDE PHOSPHOTRANSFERASE DOMAIN-CONTAINING PROTEIN-RELATED"/>
    <property type="match status" value="1"/>
</dbReference>
<evidence type="ECO:0000259" key="1">
    <source>
        <dbReference type="Pfam" id="PF01636"/>
    </source>
</evidence>
<dbReference type="STRING" id="288992.SAMN04488522_1011010"/>
<dbReference type="GO" id="GO:0016740">
    <property type="term" value="F:transferase activity"/>
    <property type="evidence" value="ECO:0007669"/>
    <property type="project" value="UniProtKB-KW"/>
</dbReference>
<organism evidence="2 3">
    <name type="scientific">Pedobacter caeni</name>
    <dbReference type="NCBI Taxonomy" id="288992"/>
    <lineage>
        <taxon>Bacteria</taxon>
        <taxon>Pseudomonadati</taxon>
        <taxon>Bacteroidota</taxon>
        <taxon>Sphingobacteriia</taxon>
        <taxon>Sphingobacteriales</taxon>
        <taxon>Sphingobacteriaceae</taxon>
        <taxon>Pedobacter</taxon>
    </lineage>
</organism>
<dbReference type="Proteomes" id="UP000184287">
    <property type="component" value="Unassembled WGS sequence"/>
</dbReference>
<dbReference type="EMBL" id="FQUQ01000001">
    <property type="protein sequence ID" value="SHE72032.1"/>
    <property type="molecule type" value="Genomic_DNA"/>
</dbReference>
<sequence>MFENILPLYGLNSEETTVNLFGDGLINHTWKVTAGKQSYILQKVNTDVFKNPENIDKNLCLLKDFLSKKDPDYLFVSPVSALSGESLLHTPDGHFRLSPFVEGSLSLNALTKKEEAYEAAKQFGKFSSLLADFDAEKLNITIPDFHNLSLRYEQFKTACANANPERMEKAKVYVNFINDHHDLVDTYLSIVANKEVPLRVIHHDTKISNVLFDKDYKGICVIDLDTVMPGYFISDVGDMMRTYLCAATEEETDLSKISIRKEFFKAVYDGYMSEMKEVLTNTEKQYFTYAGKFIIYMQAIRFLADYLQNDVYYGAKYEDHNFNRAINQITLLKEYIKIEKELTAPLSSSTVPHSQPHGQ</sequence>
<dbReference type="InterPro" id="IPR050249">
    <property type="entry name" value="Pseudomonas-type_ThrB"/>
</dbReference>
<dbReference type="OrthoDB" id="526037at2"/>